<evidence type="ECO:0000256" key="1">
    <source>
        <dbReference type="SAM" id="MobiDB-lite"/>
    </source>
</evidence>
<comment type="caution">
    <text evidence="2">The sequence shown here is derived from an EMBL/GenBank/DDBJ whole genome shotgun (WGS) entry which is preliminary data.</text>
</comment>
<keyword evidence="3" id="KW-1185">Reference proteome</keyword>
<dbReference type="AlphaFoldDB" id="A0AAI9Y373"/>
<name>A0AAI9Y373_9PEZI</name>
<feature type="compositionally biased region" description="Polar residues" evidence="1">
    <location>
        <begin position="351"/>
        <end position="367"/>
    </location>
</feature>
<evidence type="ECO:0000313" key="2">
    <source>
        <dbReference type="EMBL" id="KAK1469708.1"/>
    </source>
</evidence>
<feature type="region of interest" description="Disordered" evidence="1">
    <location>
        <begin position="351"/>
        <end position="374"/>
    </location>
</feature>
<evidence type="ECO:0000313" key="3">
    <source>
        <dbReference type="Proteomes" id="UP001239795"/>
    </source>
</evidence>
<organism evidence="2 3">
    <name type="scientific">Colletotrichum melonis</name>
    <dbReference type="NCBI Taxonomy" id="1209925"/>
    <lineage>
        <taxon>Eukaryota</taxon>
        <taxon>Fungi</taxon>
        <taxon>Dikarya</taxon>
        <taxon>Ascomycota</taxon>
        <taxon>Pezizomycotina</taxon>
        <taxon>Sordariomycetes</taxon>
        <taxon>Hypocreomycetidae</taxon>
        <taxon>Glomerellales</taxon>
        <taxon>Glomerellaceae</taxon>
        <taxon>Colletotrichum</taxon>
        <taxon>Colletotrichum acutatum species complex</taxon>
    </lineage>
</organism>
<reference evidence="2 3" key="1">
    <citation type="submission" date="2016-10" db="EMBL/GenBank/DDBJ databases">
        <title>The genome sequence of Colletotrichum fioriniae PJ7.</title>
        <authorList>
            <person name="Baroncelli R."/>
        </authorList>
    </citation>
    <scope>NUCLEOTIDE SEQUENCE [LARGE SCALE GENOMIC DNA]</scope>
    <source>
        <strain evidence="2">Col 31</strain>
    </source>
</reference>
<protein>
    <submittedName>
        <fullName evidence="2">Uncharacterized protein</fullName>
    </submittedName>
</protein>
<proteinExistence type="predicted"/>
<accession>A0AAI9Y373</accession>
<gene>
    <name evidence="2" type="ORF">CMEL01_01475</name>
</gene>
<dbReference type="EMBL" id="MLGG01000001">
    <property type="protein sequence ID" value="KAK1469708.1"/>
    <property type="molecule type" value="Genomic_DNA"/>
</dbReference>
<sequence>MRILLILLPPRQIPSRIPPQRLREETRIHMRGIEVIHNIRIIRHNLTTPTDSNIFPAPVIPEPAPRNRMPNRLLQPQINHRKLGLPRLHIEPPQNLLGALLLGQPMPRNNTVHLLLHLLIPRLLRRHETQQVRGVDPAVNQPRKQRADNKRNHLDRAVPVLHQILQRVAPGNPAILPLLDNLLQNHVHLRAAVHPPQVPHRRHPRKHDLRRRARAVDPLEYPQHALQQALVFGDLVAADHAHRELEHEAVHVLERIADALRLRPGDAVRDGRGLADAGGEFVHRVARVFDQQREAGVEEFLAEELDEVTVELGAEAVFLGLGTVFGNVDARGRVEEGAVSAMTVLVEVIANPTQPTSHSRSPMTPNDSDARRQM</sequence>
<dbReference type="Proteomes" id="UP001239795">
    <property type="component" value="Unassembled WGS sequence"/>
</dbReference>